<gene>
    <name evidence="2" type="ORF">DGUA_6G009149</name>
</gene>
<organism evidence="2 3">
    <name type="scientific">Drosophila guanche</name>
    <name type="common">Fruit fly</name>
    <dbReference type="NCBI Taxonomy" id="7266"/>
    <lineage>
        <taxon>Eukaryota</taxon>
        <taxon>Metazoa</taxon>
        <taxon>Ecdysozoa</taxon>
        <taxon>Arthropoda</taxon>
        <taxon>Hexapoda</taxon>
        <taxon>Insecta</taxon>
        <taxon>Pterygota</taxon>
        <taxon>Neoptera</taxon>
        <taxon>Endopterygota</taxon>
        <taxon>Diptera</taxon>
        <taxon>Brachycera</taxon>
        <taxon>Muscomorpha</taxon>
        <taxon>Ephydroidea</taxon>
        <taxon>Drosophilidae</taxon>
        <taxon>Drosophila</taxon>
        <taxon>Sophophora</taxon>
    </lineage>
</organism>
<dbReference type="EMBL" id="OUUW01000011">
    <property type="protein sequence ID" value="SPP86858.1"/>
    <property type="molecule type" value="Genomic_DNA"/>
</dbReference>
<accession>A0A3B0KSI8</accession>
<evidence type="ECO:0000313" key="2">
    <source>
        <dbReference type="EMBL" id="SPP86858.1"/>
    </source>
</evidence>
<protein>
    <submittedName>
        <fullName evidence="2">Uncharacterized protein</fullName>
    </submittedName>
</protein>
<evidence type="ECO:0000256" key="1">
    <source>
        <dbReference type="SAM" id="MobiDB-lite"/>
    </source>
</evidence>
<keyword evidence="3" id="KW-1185">Reference proteome</keyword>
<dbReference type="Proteomes" id="UP000268350">
    <property type="component" value="Unassembled WGS sequence"/>
</dbReference>
<dbReference type="STRING" id="7266.A0A3B0KSI8"/>
<evidence type="ECO:0000313" key="3">
    <source>
        <dbReference type="Proteomes" id="UP000268350"/>
    </source>
</evidence>
<feature type="region of interest" description="Disordered" evidence="1">
    <location>
        <begin position="1"/>
        <end position="25"/>
    </location>
</feature>
<dbReference type="OrthoDB" id="7862537at2759"/>
<dbReference type="OMA" id="MEICIVP"/>
<name>A0A3B0KSI8_DROGU</name>
<proteinExistence type="predicted"/>
<reference evidence="3" key="1">
    <citation type="submission" date="2018-01" db="EMBL/GenBank/DDBJ databases">
        <authorList>
            <person name="Alioto T."/>
            <person name="Alioto T."/>
        </authorList>
    </citation>
    <scope>NUCLEOTIDE SEQUENCE [LARGE SCALE GENOMIC DNA]</scope>
</reference>
<sequence>MSEQANQCRKRTHGSPIVGGKNAKRSRVQLRAASTELMDMPPEILEHIFSLVESPQNLIISLQGITNQYTEYMMHRHRCFVYAHRKQRREGLREPMVRAALTVLQAATDYFKCGYESHFVFNLASFHVRMSKSTSISPICIHLKKFISEFLLSVEKPLGSHNRSALADSKMGAHQRRLRLTLTLINLLRQFRSFTIMSSGMRLMHWHLRIGVQSIFLRVADQRVRLRGLEHHIHIVGLIAEMLLHDQLNDPFYCIKTVDNFTYGYGLSMTRKRPNSMFFNFNILAPQSTLLVLQKAVDGEFDPTNVAHLTPDSAFNMRLVMTGKSKSQGLCTTDTFSLQF</sequence>
<dbReference type="AlphaFoldDB" id="A0A3B0KSI8"/>